<dbReference type="AlphaFoldDB" id="A0A9J6BFH8"/>
<keyword evidence="2" id="KW-1185">Reference proteome</keyword>
<evidence type="ECO:0000313" key="1">
    <source>
        <dbReference type="EMBL" id="KAG5668649.1"/>
    </source>
</evidence>
<dbReference type="OrthoDB" id="7699470at2759"/>
<accession>A0A9J6BFH8</accession>
<organism evidence="1 2">
    <name type="scientific">Polypedilum vanderplanki</name>
    <name type="common">Sleeping chironomid midge</name>
    <dbReference type="NCBI Taxonomy" id="319348"/>
    <lineage>
        <taxon>Eukaryota</taxon>
        <taxon>Metazoa</taxon>
        <taxon>Ecdysozoa</taxon>
        <taxon>Arthropoda</taxon>
        <taxon>Hexapoda</taxon>
        <taxon>Insecta</taxon>
        <taxon>Pterygota</taxon>
        <taxon>Neoptera</taxon>
        <taxon>Endopterygota</taxon>
        <taxon>Diptera</taxon>
        <taxon>Nematocera</taxon>
        <taxon>Chironomoidea</taxon>
        <taxon>Chironomidae</taxon>
        <taxon>Chironominae</taxon>
        <taxon>Polypedilum</taxon>
        <taxon>Polypedilum</taxon>
    </lineage>
</organism>
<evidence type="ECO:0000313" key="2">
    <source>
        <dbReference type="Proteomes" id="UP001107558"/>
    </source>
</evidence>
<sequence>METEIKQEDPLDYDFDSCQSYNPPISITYQQPEQATQSFPNSMPTKEEIENINDLTWFIIRSKYQRTCQLTSDNRSKLSRAIIKFIHMRHFEKFGTFDVRLTTQNFEYLTKIIIELFPTESAETYFIRSSKGKNASGKLYNSFINTRQEVTESGLVMTKRKSKENKFENYEEFDEEIEDNLATSTALTLCQKNDFNDLQEMTKAWNECLDERCKLLSRIGAHEYFGMFPYLNEDLGYKWLINDAHQKYQNFPSIDDLNLITSNIFDRLSRVKTHLSRTFIQDHINNADNVILALILLPYLFQQQQGKRSANGTPKVTKFDSYHRFLPHFVSITELEAFEDTQNFIEKPIQVSVIGSLERPYAILRVFNTKYNFNSPRCAVDAAFKSFIALNIGFPHEAAQPWEFLRKFIYKIDDLGKKNEKVYPQVETMINEINASMKIRYD</sequence>
<protein>
    <submittedName>
        <fullName evidence="1">Uncharacterized protein</fullName>
    </submittedName>
</protein>
<proteinExistence type="predicted"/>
<gene>
    <name evidence="1" type="ORF">PVAND_016583</name>
</gene>
<reference evidence="1" key="1">
    <citation type="submission" date="2021-03" db="EMBL/GenBank/DDBJ databases">
        <title>Chromosome level genome of the anhydrobiotic midge Polypedilum vanderplanki.</title>
        <authorList>
            <person name="Yoshida Y."/>
            <person name="Kikawada T."/>
            <person name="Gusev O."/>
        </authorList>
    </citation>
    <scope>NUCLEOTIDE SEQUENCE</scope>
    <source>
        <strain evidence="1">NIAS01</strain>
        <tissue evidence="1">Whole body or cell culture</tissue>
    </source>
</reference>
<comment type="caution">
    <text evidence="1">The sequence shown here is derived from an EMBL/GenBank/DDBJ whole genome shotgun (WGS) entry which is preliminary data.</text>
</comment>
<dbReference type="EMBL" id="JADBJN010000004">
    <property type="protein sequence ID" value="KAG5668649.1"/>
    <property type="molecule type" value="Genomic_DNA"/>
</dbReference>
<dbReference type="Proteomes" id="UP001107558">
    <property type="component" value="Chromosome 4"/>
</dbReference>
<name>A0A9J6BFH8_POLVA</name>